<dbReference type="InterPro" id="IPR001254">
    <property type="entry name" value="Trypsin_dom"/>
</dbReference>
<name>A0A8S9XXH0_APOLU</name>
<reference evidence="3" key="1">
    <citation type="journal article" date="2021" name="Mol. Ecol. Resour.">
        <title>Apolygus lucorum genome provides insights into omnivorousness and mesophyll feeding.</title>
        <authorList>
            <person name="Liu Y."/>
            <person name="Liu H."/>
            <person name="Wang H."/>
            <person name="Huang T."/>
            <person name="Liu B."/>
            <person name="Yang B."/>
            <person name="Yin L."/>
            <person name="Li B."/>
            <person name="Zhang Y."/>
            <person name="Zhang S."/>
            <person name="Jiang F."/>
            <person name="Zhang X."/>
            <person name="Ren Y."/>
            <person name="Wang B."/>
            <person name="Wang S."/>
            <person name="Lu Y."/>
            <person name="Wu K."/>
            <person name="Fan W."/>
            <person name="Wang G."/>
        </authorList>
    </citation>
    <scope>NUCLEOTIDE SEQUENCE</scope>
    <source>
        <strain evidence="3">12Hb</strain>
    </source>
</reference>
<keyword evidence="4" id="KW-1185">Reference proteome</keyword>
<feature type="domain" description="Peptidase S1" evidence="2">
    <location>
        <begin position="62"/>
        <end position="352"/>
    </location>
</feature>
<dbReference type="EMBL" id="WIXP02000003">
    <property type="protein sequence ID" value="KAF6213304.1"/>
    <property type="molecule type" value="Genomic_DNA"/>
</dbReference>
<dbReference type="GO" id="GO:0006508">
    <property type="term" value="P:proteolysis"/>
    <property type="evidence" value="ECO:0007669"/>
    <property type="project" value="InterPro"/>
</dbReference>
<dbReference type="GO" id="GO:0004252">
    <property type="term" value="F:serine-type endopeptidase activity"/>
    <property type="evidence" value="ECO:0007669"/>
    <property type="project" value="InterPro"/>
</dbReference>
<organism evidence="3 4">
    <name type="scientific">Apolygus lucorum</name>
    <name type="common">Small green plant bug</name>
    <name type="synonym">Lygocoris lucorum</name>
    <dbReference type="NCBI Taxonomy" id="248454"/>
    <lineage>
        <taxon>Eukaryota</taxon>
        <taxon>Metazoa</taxon>
        <taxon>Ecdysozoa</taxon>
        <taxon>Arthropoda</taxon>
        <taxon>Hexapoda</taxon>
        <taxon>Insecta</taxon>
        <taxon>Pterygota</taxon>
        <taxon>Neoptera</taxon>
        <taxon>Paraneoptera</taxon>
        <taxon>Hemiptera</taxon>
        <taxon>Heteroptera</taxon>
        <taxon>Panheteroptera</taxon>
        <taxon>Cimicomorpha</taxon>
        <taxon>Miridae</taxon>
        <taxon>Mirini</taxon>
        <taxon>Apolygus</taxon>
    </lineage>
</organism>
<dbReference type="InterPro" id="IPR009003">
    <property type="entry name" value="Peptidase_S1_PA"/>
</dbReference>
<evidence type="ECO:0000313" key="4">
    <source>
        <dbReference type="Proteomes" id="UP000466442"/>
    </source>
</evidence>
<dbReference type="InterPro" id="IPR043504">
    <property type="entry name" value="Peptidase_S1_PA_chymotrypsin"/>
</dbReference>
<evidence type="ECO:0000256" key="1">
    <source>
        <dbReference type="SAM" id="Phobius"/>
    </source>
</evidence>
<keyword evidence="1" id="KW-0472">Membrane</keyword>
<dbReference type="SUPFAM" id="SSF50494">
    <property type="entry name" value="Trypsin-like serine proteases"/>
    <property type="match status" value="1"/>
</dbReference>
<evidence type="ECO:0000313" key="3">
    <source>
        <dbReference type="EMBL" id="KAF6213304.1"/>
    </source>
</evidence>
<keyword evidence="1" id="KW-1133">Transmembrane helix</keyword>
<proteinExistence type="predicted"/>
<dbReference type="AlphaFoldDB" id="A0A8S9XXH0"/>
<dbReference type="Pfam" id="PF00089">
    <property type="entry name" value="Trypsin"/>
    <property type="match status" value="1"/>
</dbReference>
<accession>A0A8S9XXH0</accession>
<gene>
    <name evidence="3" type="ORF">GE061_011022</name>
</gene>
<dbReference type="PROSITE" id="PS50240">
    <property type="entry name" value="TRYPSIN_DOM"/>
    <property type="match status" value="1"/>
</dbReference>
<dbReference type="Gene3D" id="2.40.10.10">
    <property type="entry name" value="Trypsin-like serine proteases"/>
    <property type="match status" value="1"/>
</dbReference>
<comment type="caution">
    <text evidence="3">The sequence shown here is derived from an EMBL/GenBank/DDBJ whole genome shotgun (WGS) entry which is preliminary data.</text>
</comment>
<protein>
    <recommendedName>
        <fullName evidence="2">Peptidase S1 domain-containing protein</fullName>
    </recommendedName>
</protein>
<dbReference type="Proteomes" id="UP000466442">
    <property type="component" value="Unassembled WGS sequence"/>
</dbReference>
<sequence>MSALLPNLVRLTTESRKKRILYGLEAPDTARDFYQSFRYYVFLAKAPKDTTVDEDPESKRFWKVLRWFKEVGARVTWTLCGGSLLTPNVVQTACHCISTYSKRPPKDSGYLYNHAVPLNTWEDHIYSYLGANEISNMPQTMLVPKRYVVYEQCREFIPNRFNMMDFGLIITKSTVAKRVPTAPISYAPVYKAADILKYYYKNVQVERMCLAVGHGLWNVLSSEGSEPSVQTRASEVLRWGWRTVMNSADCQSSTFDDNDRDILKKDYGGEFDFASENTWVCLRTNERHWRKFYHLIFSGDSGGPISCDGAYFAVISMTQEEFYMADPIAHTTFENAAEFRDDFLRWIDRVRADRTRPQEHVTDRIYVPTPAVFRLSRSSTQKIEILPLLFYTLVSAVLLILFNKYFV</sequence>
<feature type="transmembrane region" description="Helical" evidence="1">
    <location>
        <begin position="385"/>
        <end position="406"/>
    </location>
</feature>
<evidence type="ECO:0000259" key="2">
    <source>
        <dbReference type="PROSITE" id="PS50240"/>
    </source>
</evidence>
<keyword evidence="1" id="KW-0812">Transmembrane</keyword>